<dbReference type="AlphaFoldDB" id="A0A9X1XMN0"/>
<name>A0A9X1XMN0_9VIBR</name>
<dbReference type="SUPFAM" id="SSF110997">
    <property type="entry name" value="Sporulation related repeat"/>
    <property type="match status" value="1"/>
</dbReference>
<keyword evidence="4" id="KW-1185">Reference proteome</keyword>
<sequence length="303" mass="33672">MDTKLVIKPRMIGVKLLSMAALALLFISHSVSAEEFLCDATQASTSELPVLDSACPIGKGLWGNQKPKEAESSFWIQCGVLSKPLSLAKAKSIYQHISTDVWSKPEEKGYRCLIGPYNDFSKARQELRKVKTEHAYKEAFIREVVKTSKSSSAPVAKVVPITGTAVKKAEGKSTATSAPVIASTSSKMEKESDTKVVIRLKATVAGLEYRVPYTDFEDGQFYMEHAMPWNRLNYESATEVCDSMDMRLPLDFEWTQLLEAAVMLGDNWPMHLPYWGFERKGLFTSGKISQLKGTSLLNVLCVK</sequence>
<dbReference type="EMBL" id="JAJHVV010000016">
    <property type="protein sequence ID" value="MCK6265531.1"/>
    <property type="molecule type" value="Genomic_DNA"/>
</dbReference>
<dbReference type="PROSITE" id="PS51724">
    <property type="entry name" value="SPOR"/>
    <property type="match status" value="1"/>
</dbReference>
<feature type="domain" description="SPOR" evidence="2">
    <location>
        <begin position="68"/>
        <end position="143"/>
    </location>
</feature>
<feature type="signal peptide" evidence="1">
    <location>
        <begin position="1"/>
        <end position="33"/>
    </location>
</feature>
<feature type="chain" id="PRO_5040947416" evidence="1">
    <location>
        <begin position="34"/>
        <end position="303"/>
    </location>
</feature>
<dbReference type="RefSeq" id="WP_248010599.1">
    <property type="nucleotide sequence ID" value="NZ_JAJHVV010000016.1"/>
</dbReference>
<dbReference type="InterPro" id="IPR007730">
    <property type="entry name" value="SPOR-like_dom"/>
</dbReference>
<dbReference type="InterPro" id="IPR036680">
    <property type="entry name" value="SPOR-like_sf"/>
</dbReference>
<dbReference type="Proteomes" id="UP001139559">
    <property type="component" value="Unassembled WGS sequence"/>
</dbReference>
<comment type="caution">
    <text evidence="3">The sequence shown here is derived from an EMBL/GenBank/DDBJ whole genome shotgun (WGS) entry which is preliminary data.</text>
</comment>
<dbReference type="GO" id="GO:0042834">
    <property type="term" value="F:peptidoglycan binding"/>
    <property type="evidence" value="ECO:0007669"/>
    <property type="project" value="InterPro"/>
</dbReference>
<organism evidence="3 4">
    <name type="scientific">Vibrio amylolyticus</name>
    <dbReference type="NCBI Taxonomy" id="2847292"/>
    <lineage>
        <taxon>Bacteria</taxon>
        <taxon>Pseudomonadati</taxon>
        <taxon>Pseudomonadota</taxon>
        <taxon>Gammaproteobacteria</taxon>
        <taxon>Vibrionales</taxon>
        <taxon>Vibrionaceae</taxon>
        <taxon>Vibrio</taxon>
    </lineage>
</organism>
<evidence type="ECO:0000256" key="1">
    <source>
        <dbReference type="SAM" id="SignalP"/>
    </source>
</evidence>
<accession>A0A9X1XMN0</accession>
<evidence type="ECO:0000313" key="3">
    <source>
        <dbReference type="EMBL" id="MCK6265531.1"/>
    </source>
</evidence>
<reference evidence="3" key="1">
    <citation type="submission" date="2021-11" db="EMBL/GenBank/DDBJ databases">
        <title>Vibrio ZSDE26 sp. nov. and Vibrio ZSDZ34 sp. nov., isolated from coastal seawater in Qingdao.</title>
        <authorList>
            <person name="Zhang P."/>
        </authorList>
    </citation>
    <scope>NUCLEOTIDE SEQUENCE</scope>
    <source>
        <strain evidence="3">ZSDE26</strain>
    </source>
</reference>
<keyword evidence="1" id="KW-0732">Signal</keyword>
<protein>
    <submittedName>
        <fullName evidence="3">SPOR domain-containing protein</fullName>
    </submittedName>
</protein>
<gene>
    <name evidence="3" type="ORF">KP803_19910</name>
</gene>
<evidence type="ECO:0000313" key="4">
    <source>
        <dbReference type="Proteomes" id="UP001139559"/>
    </source>
</evidence>
<proteinExistence type="predicted"/>
<evidence type="ECO:0000259" key="2">
    <source>
        <dbReference type="PROSITE" id="PS51724"/>
    </source>
</evidence>
<dbReference type="Pfam" id="PF05036">
    <property type="entry name" value="SPOR"/>
    <property type="match status" value="1"/>
</dbReference>